<proteinExistence type="predicted"/>
<keyword evidence="2" id="KW-1185">Reference proteome</keyword>
<evidence type="ECO:0000313" key="2">
    <source>
        <dbReference type="Proteomes" id="UP000789759"/>
    </source>
</evidence>
<protein>
    <submittedName>
        <fullName evidence="1">4198_t:CDS:1</fullName>
    </submittedName>
</protein>
<gene>
    <name evidence="1" type="ORF">CPELLU_LOCUS2988</name>
</gene>
<dbReference type="EMBL" id="CAJVQA010001392">
    <property type="protein sequence ID" value="CAG8512581.1"/>
    <property type="molecule type" value="Genomic_DNA"/>
</dbReference>
<comment type="caution">
    <text evidence="1">The sequence shown here is derived from an EMBL/GenBank/DDBJ whole genome shotgun (WGS) entry which is preliminary data.</text>
</comment>
<dbReference type="Proteomes" id="UP000789759">
    <property type="component" value="Unassembled WGS sequence"/>
</dbReference>
<sequence length="70" mass="7931">MLCVILGTVNCSLEHLWAFLGIVKCISCESEMFIRALWVILGTVNYMSCEFGVFSRASLDFLENCEVYVL</sequence>
<evidence type="ECO:0000313" key="1">
    <source>
        <dbReference type="EMBL" id="CAG8512581.1"/>
    </source>
</evidence>
<accession>A0A9N9F6N2</accession>
<dbReference type="AlphaFoldDB" id="A0A9N9F6N2"/>
<reference evidence="1" key="1">
    <citation type="submission" date="2021-06" db="EMBL/GenBank/DDBJ databases">
        <authorList>
            <person name="Kallberg Y."/>
            <person name="Tangrot J."/>
            <person name="Rosling A."/>
        </authorList>
    </citation>
    <scope>NUCLEOTIDE SEQUENCE</scope>
    <source>
        <strain evidence="1">FL966</strain>
    </source>
</reference>
<name>A0A9N9F6N2_9GLOM</name>
<organism evidence="1 2">
    <name type="scientific">Cetraspora pellucida</name>
    <dbReference type="NCBI Taxonomy" id="1433469"/>
    <lineage>
        <taxon>Eukaryota</taxon>
        <taxon>Fungi</taxon>
        <taxon>Fungi incertae sedis</taxon>
        <taxon>Mucoromycota</taxon>
        <taxon>Glomeromycotina</taxon>
        <taxon>Glomeromycetes</taxon>
        <taxon>Diversisporales</taxon>
        <taxon>Gigasporaceae</taxon>
        <taxon>Cetraspora</taxon>
    </lineage>
</organism>